<keyword evidence="2" id="KW-1185">Reference proteome</keyword>
<dbReference type="HOGENOM" id="CLU_2499277_0_0_1"/>
<reference evidence="1 2" key="1">
    <citation type="submission" date="2014-04" db="EMBL/GenBank/DDBJ databases">
        <authorList>
            <consortium name="DOE Joint Genome Institute"/>
            <person name="Kuo A."/>
            <person name="Zuccaro A."/>
            <person name="Kohler A."/>
            <person name="Nagy L.G."/>
            <person name="Floudas D."/>
            <person name="Copeland A."/>
            <person name="Barry K.W."/>
            <person name="Cichocki N."/>
            <person name="Veneault-Fourrey C."/>
            <person name="LaButti K."/>
            <person name="Lindquist E.A."/>
            <person name="Lipzen A."/>
            <person name="Lundell T."/>
            <person name="Morin E."/>
            <person name="Murat C."/>
            <person name="Sun H."/>
            <person name="Tunlid A."/>
            <person name="Henrissat B."/>
            <person name="Grigoriev I.V."/>
            <person name="Hibbett D.S."/>
            <person name="Martin F."/>
            <person name="Nordberg H.P."/>
            <person name="Cantor M.N."/>
            <person name="Hua S.X."/>
        </authorList>
    </citation>
    <scope>NUCLEOTIDE SEQUENCE [LARGE SCALE GENOMIC DNA]</scope>
    <source>
        <strain evidence="1 2">MAFF 305830</strain>
    </source>
</reference>
<sequence>MSIWMLRGESPGFPLILVTIFIRQLSPDSLHHFCRTSQDHQPLSGYPATLSKVILTLSRSRLPPAASSPSPYTRKRGLKSVAYTLRGVLDHNFINIA</sequence>
<evidence type="ECO:0000313" key="2">
    <source>
        <dbReference type="Proteomes" id="UP000054097"/>
    </source>
</evidence>
<gene>
    <name evidence="1" type="ORF">M408DRAFT_330948</name>
</gene>
<proteinExistence type="predicted"/>
<accession>A0A0C2WH69</accession>
<dbReference type="EMBL" id="KN824311">
    <property type="protein sequence ID" value="KIM25733.1"/>
    <property type="molecule type" value="Genomic_DNA"/>
</dbReference>
<organism evidence="1 2">
    <name type="scientific">Serendipita vermifera MAFF 305830</name>
    <dbReference type="NCBI Taxonomy" id="933852"/>
    <lineage>
        <taxon>Eukaryota</taxon>
        <taxon>Fungi</taxon>
        <taxon>Dikarya</taxon>
        <taxon>Basidiomycota</taxon>
        <taxon>Agaricomycotina</taxon>
        <taxon>Agaricomycetes</taxon>
        <taxon>Sebacinales</taxon>
        <taxon>Serendipitaceae</taxon>
        <taxon>Serendipita</taxon>
    </lineage>
</organism>
<reference evidence="2" key="2">
    <citation type="submission" date="2015-01" db="EMBL/GenBank/DDBJ databases">
        <title>Evolutionary Origins and Diversification of the Mycorrhizal Mutualists.</title>
        <authorList>
            <consortium name="DOE Joint Genome Institute"/>
            <consortium name="Mycorrhizal Genomics Consortium"/>
            <person name="Kohler A."/>
            <person name="Kuo A."/>
            <person name="Nagy L.G."/>
            <person name="Floudas D."/>
            <person name="Copeland A."/>
            <person name="Barry K.W."/>
            <person name="Cichocki N."/>
            <person name="Veneault-Fourrey C."/>
            <person name="LaButti K."/>
            <person name="Lindquist E.A."/>
            <person name="Lipzen A."/>
            <person name="Lundell T."/>
            <person name="Morin E."/>
            <person name="Murat C."/>
            <person name="Riley R."/>
            <person name="Ohm R."/>
            <person name="Sun H."/>
            <person name="Tunlid A."/>
            <person name="Henrissat B."/>
            <person name="Grigoriev I.V."/>
            <person name="Hibbett D.S."/>
            <person name="Martin F."/>
        </authorList>
    </citation>
    <scope>NUCLEOTIDE SEQUENCE [LARGE SCALE GENOMIC DNA]</scope>
    <source>
        <strain evidence="2">MAFF 305830</strain>
    </source>
</reference>
<dbReference type="Proteomes" id="UP000054097">
    <property type="component" value="Unassembled WGS sequence"/>
</dbReference>
<dbReference type="AlphaFoldDB" id="A0A0C2WH69"/>
<name>A0A0C2WH69_SERVB</name>
<protein>
    <submittedName>
        <fullName evidence="1">Uncharacterized protein</fullName>
    </submittedName>
</protein>
<evidence type="ECO:0000313" key="1">
    <source>
        <dbReference type="EMBL" id="KIM25733.1"/>
    </source>
</evidence>